<gene>
    <name evidence="2" type="ORF">EPI10_016536</name>
</gene>
<dbReference type="EMBL" id="SMMG02000006">
    <property type="protein sequence ID" value="KAA3470858.1"/>
    <property type="molecule type" value="Genomic_DNA"/>
</dbReference>
<accession>A0A5B6VPB2</accession>
<evidence type="ECO:0000313" key="2">
    <source>
        <dbReference type="EMBL" id="KAA3470858.1"/>
    </source>
</evidence>
<dbReference type="InterPro" id="IPR056924">
    <property type="entry name" value="SH3_Tf2-1"/>
</dbReference>
<evidence type="ECO:0000259" key="1">
    <source>
        <dbReference type="Pfam" id="PF24626"/>
    </source>
</evidence>
<comment type="caution">
    <text evidence="2">The sequence shown here is derived from an EMBL/GenBank/DDBJ whole genome shotgun (WGS) entry which is preliminary data.</text>
</comment>
<dbReference type="InterPro" id="IPR036397">
    <property type="entry name" value="RNaseH_sf"/>
</dbReference>
<dbReference type="Pfam" id="PF24626">
    <property type="entry name" value="SH3_Tf2-1"/>
    <property type="match status" value="1"/>
</dbReference>
<dbReference type="OrthoDB" id="996762at2759"/>
<feature type="domain" description="Tf2-1-like SH3-like" evidence="1">
    <location>
        <begin position="87"/>
        <end position="127"/>
    </location>
</feature>
<organism evidence="2 3">
    <name type="scientific">Gossypium australe</name>
    <dbReference type="NCBI Taxonomy" id="47621"/>
    <lineage>
        <taxon>Eukaryota</taxon>
        <taxon>Viridiplantae</taxon>
        <taxon>Streptophyta</taxon>
        <taxon>Embryophyta</taxon>
        <taxon>Tracheophyta</taxon>
        <taxon>Spermatophyta</taxon>
        <taxon>Magnoliopsida</taxon>
        <taxon>eudicotyledons</taxon>
        <taxon>Gunneridae</taxon>
        <taxon>Pentapetalae</taxon>
        <taxon>rosids</taxon>
        <taxon>malvids</taxon>
        <taxon>Malvales</taxon>
        <taxon>Malvaceae</taxon>
        <taxon>Malvoideae</taxon>
        <taxon>Gossypium</taxon>
    </lineage>
</organism>
<dbReference type="Proteomes" id="UP000325315">
    <property type="component" value="Unassembled WGS sequence"/>
</dbReference>
<proteinExistence type="predicted"/>
<sequence length="127" mass="14971">MQSKQVIQILKDMLRGRIIEFRAKCCYNNSFQSSIQMAPYETLYGRKCQTPLCWTELGERKVLGPELVQESEGKIVTPLTRIQRQNRRKVLRFGRRGKLSPRFIGPYRILKRVSLVAYQLELPHEME</sequence>
<keyword evidence="3" id="KW-1185">Reference proteome</keyword>
<evidence type="ECO:0000313" key="3">
    <source>
        <dbReference type="Proteomes" id="UP000325315"/>
    </source>
</evidence>
<dbReference type="Gene3D" id="3.30.420.10">
    <property type="entry name" value="Ribonuclease H-like superfamily/Ribonuclease H"/>
    <property type="match status" value="1"/>
</dbReference>
<protein>
    <submittedName>
        <fullName evidence="2">DNA/RNA polymerase superfamily protein</fullName>
    </submittedName>
</protein>
<dbReference type="GO" id="GO:0003676">
    <property type="term" value="F:nucleic acid binding"/>
    <property type="evidence" value="ECO:0007669"/>
    <property type="project" value="InterPro"/>
</dbReference>
<dbReference type="PANTHER" id="PTHR45835">
    <property type="entry name" value="YALI0A06105P"/>
    <property type="match status" value="1"/>
</dbReference>
<dbReference type="AlphaFoldDB" id="A0A5B6VPB2"/>
<dbReference type="PANTHER" id="PTHR45835:SF99">
    <property type="entry name" value="CHROMO DOMAIN-CONTAINING PROTEIN-RELATED"/>
    <property type="match status" value="1"/>
</dbReference>
<name>A0A5B6VPB2_9ROSI</name>
<reference evidence="3" key="1">
    <citation type="journal article" date="2019" name="Plant Biotechnol. J.">
        <title>Genome sequencing of the Australian wild diploid species Gossypium australe highlights disease resistance and delayed gland morphogenesis.</title>
        <authorList>
            <person name="Cai Y."/>
            <person name="Cai X."/>
            <person name="Wang Q."/>
            <person name="Wang P."/>
            <person name="Zhang Y."/>
            <person name="Cai C."/>
            <person name="Xu Y."/>
            <person name="Wang K."/>
            <person name="Zhou Z."/>
            <person name="Wang C."/>
            <person name="Geng S."/>
            <person name="Li B."/>
            <person name="Dong Q."/>
            <person name="Hou Y."/>
            <person name="Wang H."/>
            <person name="Ai P."/>
            <person name="Liu Z."/>
            <person name="Yi F."/>
            <person name="Sun M."/>
            <person name="An G."/>
            <person name="Cheng J."/>
            <person name="Zhang Y."/>
            <person name="Shi Q."/>
            <person name="Xie Y."/>
            <person name="Shi X."/>
            <person name="Chang Y."/>
            <person name="Huang F."/>
            <person name="Chen Y."/>
            <person name="Hong S."/>
            <person name="Mi L."/>
            <person name="Sun Q."/>
            <person name="Zhang L."/>
            <person name="Zhou B."/>
            <person name="Peng R."/>
            <person name="Zhang X."/>
            <person name="Liu F."/>
        </authorList>
    </citation>
    <scope>NUCLEOTIDE SEQUENCE [LARGE SCALE GENOMIC DNA]</scope>
    <source>
        <strain evidence="3">cv. PA1801</strain>
    </source>
</reference>